<gene>
    <name evidence="3" type="ORF">M413DRAFT_447650</name>
</gene>
<protein>
    <recommendedName>
        <fullName evidence="2">BTB domain-containing protein</fullName>
    </recommendedName>
</protein>
<reference evidence="3 4" key="1">
    <citation type="submission" date="2014-04" db="EMBL/GenBank/DDBJ databases">
        <authorList>
            <consortium name="DOE Joint Genome Institute"/>
            <person name="Kuo A."/>
            <person name="Gay G."/>
            <person name="Dore J."/>
            <person name="Kohler A."/>
            <person name="Nagy L.G."/>
            <person name="Floudas D."/>
            <person name="Copeland A."/>
            <person name="Barry K.W."/>
            <person name="Cichocki N."/>
            <person name="Veneault-Fourrey C."/>
            <person name="LaButti K."/>
            <person name="Lindquist E.A."/>
            <person name="Lipzen A."/>
            <person name="Lundell T."/>
            <person name="Morin E."/>
            <person name="Murat C."/>
            <person name="Sun H."/>
            <person name="Tunlid A."/>
            <person name="Henrissat B."/>
            <person name="Grigoriev I.V."/>
            <person name="Hibbett D.S."/>
            <person name="Martin F."/>
            <person name="Nordberg H.P."/>
            <person name="Cantor M.N."/>
            <person name="Hua S.X."/>
        </authorList>
    </citation>
    <scope>NUCLEOTIDE SEQUENCE [LARGE SCALE GENOMIC DNA]</scope>
    <source>
        <strain evidence="4">h7</strain>
    </source>
</reference>
<accession>A0A0C2YCH5</accession>
<dbReference type="HOGENOM" id="CLU_033082_3_2_1"/>
<feature type="region of interest" description="Disordered" evidence="1">
    <location>
        <begin position="1"/>
        <end position="32"/>
    </location>
</feature>
<dbReference type="InterPro" id="IPR000210">
    <property type="entry name" value="BTB/POZ_dom"/>
</dbReference>
<dbReference type="PROSITE" id="PS50097">
    <property type="entry name" value="BTB"/>
    <property type="match status" value="1"/>
</dbReference>
<evidence type="ECO:0000256" key="1">
    <source>
        <dbReference type="SAM" id="MobiDB-lite"/>
    </source>
</evidence>
<dbReference type="AlphaFoldDB" id="A0A0C2YCH5"/>
<evidence type="ECO:0000313" key="4">
    <source>
        <dbReference type="Proteomes" id="UP000053424"/>
    </source>
</evidence>
<reference evidence="4" key="2">
    <citation type="submission" date="2015-01" db="EMBL/GenBank/DDBJ databases">
        <title>Evolutionary Origins and Diversification of the Mycorrhizal Mutualists.</title>
        <authorList>
            <consortium name="DOE Joint Genome Institute"/>
            <consortium name="Mycorrhizal Genomics Consortium"/>
            <person name="Kohler A."/>
            <person name="Kuo A."/>
            <person name="Nagy L.G."/>
            <person name="Floudas D."/>
            <person name="Copeland A."/>
            <person name="Barry K.W."/>
            <person name="Cichocki N."/>
            <person name="Veneault-Fourrey C."/>
            <person name="LaButti K."/>
            <person name="Lindquist E.A."/>
            <person name="Lipzen A."/>
            <person name="Lundell T."/>
            <person name="Morin E."/>
            <person name="Murat C."/>
            <person name="Riley R."/>
            <person name="Ohm R."/>
            <person name="Sun H."/>
            <person name="Tunlid A."/>
            <person name="Henrissat B."/>
            <person name="Grigoriev I.V."/>
            <person name="Hibbett D.S."/>
            <person name="Martin F."/>
        </authorList>
    </citation>
    <scope>NUCLEOTIDE SEQUENCE [LARGE SCALE GENOMIC DNA]</scope>
    <source>
        <strain evidence="4">h7</strain>
    </source>
</reference>
<sequence>MSESQPTSIPNAKRKRTTMRLEPPSTASGATRSTRIWLEDGNVIIQAQTTQFRVHRGILSRHSRVFKDMFAIPQPELGEPVIEGCPIFRLFDAAQDWENLLTLLYDGSIKSEGWMNDISLGLMVSMLRLGKKYEFKHFRQIALQRLRAELPQTLETWDKRYLGKPPLRDEETEFDLLNIALEVGVQTVLPIAFYWCLQDRTMKQIIRGIPRKDGTLSQLTQETKNTLVLGKERLSAGTVKHAVGWLKSDKCVPCAQCTSRDACKAARFRILEMFWPMLNVSIALDPVGLGLTMRKFCAPCATAAREVFQDGRKKIWKELPSYFGLPRWEDLKDFDRK</sequence>
<dbReference type="CDD" id="cd18186">
    <property type="entry name" value="BTB_POZ_ZBTB_KLHL-like"/>
    <property type="match status" value="1"/>
</dbReference>
<dbReference type="Pfam" id="PF00651">
    <property type="entry name" value="BTB"/>
    <property type="match status" value="1"/>
</dbReference>
<proteinExistence type="predicted"/>
<dbReference type="InterPro" id="IPR011333">
    <property type="entry name" value="SKP1/BTB/POZ_sf"/>
</dbReference>
<dbReference type="Proteomes" id="UP000053424">
    <property type="component" value="Unassembled WGS sequence"/>
</dbReference>
<keyword evidence="4" id="KW-1185">Reference proteome</keyword>
<feature type="compositionally biased region" description="Polar residues" evidence="1">
    <location>
        <begin position="1"/>
        <end position="10"/>
    </location>
</feature>
<evidence type="ECO:0000313" key="3">
    <source>
        <dbReference type="EMBL" id="KIM38692.1"/>
    </source>
</evidence>
<organism evidence="3 4">
    <name type="scientific">Hebeloma cylindrosporum</name>
    <dbReference type="NCBI Taxonomy" id="76867"/>
    <lineage>
        <taxon>Eukaryota</taxon>
        <taxon>Fungi</taxon>
        <taxon>Dikarya</taxon>
        <taxon>Basidiomycota</taxon>
        <taxon>Agaricomycotina</taxon>
        <taxon>Agaricomycetes</taxon>
        <taxon>Agaricomycetidae</taxon>
        <taxon>Agaricales</taxon>
        <taxon>Agaricineae</taxon>
        <taxon>Hymenogastraceae</taxon>
        <taxon>Hebeloma</taxon>
    </lineage>
</organism>
<dbReference type="Gene3D" id="3.30.710.10">
    <property type="entry name" value="Potassium Channel Kv1.1, Chain A"/>
    <property type="match status" value="1"/>
</dbReference>
<name>A0A0C2YCH5_HEBCY</name>
<dbReference type="SUPFAM" id="SSF54695">
    <property type="entry name" value="POZ domain"/>
    <property type="match status" value="1"/>
</dbReference>
<dbReference type="OrthoDB" id="3217871at2759"/>
<dbReference type="EMBL" id="KN831789">
    <property type="protein sequence ID" value="KIM38692.1"/>
    <property type="molecule type" value="Genomic_DNA"/>
</dbReference>
<feature type="domain" description="BTB" evidence="2">
    <location>
        <begin position="41"/>
        <end position="113"/>
    </location>
</feature>
<evidence type="ECO:0000259" key="2">
    <source>
        <dbReference type="PROSITE" id="PS50097"/>
    </source>
</evidence>